<evidence type="ECO:0000313" key="6">
    <source>
        <dbReference type="Proteomes" id="UP000494115"/>
    </source>
</evidence>
<dbReference type="AlphaFoldDB" id="A0A6S7B1L6"/>
<evidence type="ECO:0000313" key="5">
    <source>
        <dbReference type="EMBL" id="CAB3776723.1"/>
    </source>
</evidence>
<dbReference type="NCBIfam" id="TIGR01509">
    <property type="entry name" value="HAD-SF-IA-v3"/>
    <property type="match status" value="1"/>
</dbReference>
<dbReference type="InterPro" id="IPR036412">
    <property type="entry name" value="HAD-like_sf"/>
</dbReference>
<reference evidence="5 6" key="1">
    <citation type="submission" date="2020-04" db="EMBL/GenBank/DDBJ databases">
        <authorList>
            <person name="De Canck E."/>
        </authorList>
    </citation>
    <scope>NUCLEOTIDE SEQUENCE [LARGE SCALE GENOMIC DNA]</scope>
    <source>
        <strain evidence="5 6">LMG 28138</strain>
    </source>
</reference>
<proteinExistence type="inferred from homology"/>
<evidence type="ECO:0000256" key="3">
    <source>
        <dbReference type="ARBA" id="ARBA00022723"/>
    </source>
</evidence>
<accession>A0A6S7B1L6</accession>
<dbReference type="InterPro" id="IPR023198">
    <property type="entry name" value="PGP-like_dom2"/>
</dbReference>
<dbReference type="EMBL" id="CADIKM010000001">
    <property type="protein sequence ID" value="CAB3776723.1"/>
    <property type="molecule type" value="Genomic_DNA"/>
</dbReference>
<dbReference type="EC" id="3.1.3.18" evidence="5"/>
<dbReference type="RefSeq" id="WP_175102762.1">
    <property type="nucleotide sequence ID" value="NZ_CADIKM010000001.1"/>
</dbReference>
<gene>
    <name evidence="5" type="primary">gph_1</name>
    <name evidence="5" type="ORF">LMG28138_00208</name>
</gene>
<name>A0A6S7B1L6_9BURK</name>
<dbReference type="Gene3D" id="1.10.150.240">
    <property type="entry name" value="Putative phosphatase, domain 2"/>
    <property type="match status" value="1"/>
</dbReference>
<keyword evidence="6" id="KW-1185">Reference proteome</keyword>
<dbReference type="SFLD" id="SFLDG01129">
    <property type="entry name" value="C1.5:_HAD__Beta-PGM__Phosphata"/>
    <property type="match status" value="1"/>
</dbReference>
<sequence length="236" mass="25150">MNVEALTPAFEALICDCDGVLIDSEAVASQMLVDELEGRWPHLDVEPLLQPLLGHRIERVLAAMAVHAGAILSERDIEAIRRRVEDAAVLAPAVPGIADALDRIALPKACASNSHTEYVESALLRTGLAQFFDNRLWCADRVPHPKPAPDVYLGASAELGVAPERCLVVEDSVTGVTAAVTAGMPVLGYIGGAHSSAAQVRVLREAGALHVFEDMRELPAMIAQLSAARVLRATQN</sequence>
<dbReference type="InterPro" id="IPR006439">
    <property type="entry name" value="HAD-SF_hydro_IA"/>
</dbReference>
<dbReference type="GO" id="GO:0046872">
    <property type="term" value="F:metal ion binding"/>
    <property type="evidence" value="ECO:0007669"/>
    <property type="project" value="UniProtKB-KW"/>
</dbReference>
<evidence type="ECO:0000256" key="2">
    <source>
        <dbReference type="ARBA" id="ARBA00006171"/>
    </source>
</evidence>
<keyword evidence="5" id="KW-0378">Hydrolase</keyword>
<dbReference type="InterPro" id="IPR023214">
    <property type="entry name" value="HAD_sf"/>
</dbReference>
<protein>
    <submittedName>
        <fullName evidence="5">Phosphoglycolate phosphatase</fullName>
        <ecNumber evidence="5">3.1.3.18</ecNumber>
    </submittedName>
</protein>
<dbReference type="Gene3D" id="3.40.50.1000">
    <property type="entry name" value="HAD superfamily/HAD-like"/>
    <property type="match status" value="1"/>
</dbReference>
<dbReference type="SFLD" id="SFLDS00003">
    <property type="entry name" value="Haloacid_Dehalogenase"/>
    <property type="match status" value="1"/>
</dbReference>
<dbReference type="Pfam" id="PF00702">
    <property type="entry name" value="Hydrolase"/>
    <property type="match status" value="1"/>
</dbReference>
<evidence type="ECO:0000256" key="4">
    <source>
        <dbReference type="ARBA" id="ARBA00022842"/>
    </source>
</evidence>
<evidence type="ECO:0000256" key="1">
    <source>
        <dbReference type="ARBA" id="ARBA00001946"/>
    </source>
</evidence>
<dbReference type="InterPro" id="IPR051600">
    <property type="entry name" value="Beta-PGM-like"/>
</dbReference>
<dbReference type="PANTHER" id="PTHR46193:SF10">
    <property type="entry name" value="6-PHOSPHOGLUCONATE PHOSPHATASE"/>
    <property type="match status" value="1"/>
</dbReference>
<keyword evidence="3" id="KW-0479">Metal-binding</keyword>
<dbReference type="PANTHER" id="PTHR46193">
    <property type="entry name" value="6-PHOSPHOGLUCONATE PHOSPHATASE"/>
    <property type="match status" value="1"/>
</dbReference>
<keyword evidence="4" id="KW-0460">Magnesium</keyword>
<organism evidence="5 6">
    <name type="scientific">Pararobbsia alpina</name>
    <dbReference type="NCBI Taxonomy" id="621374"/>
    <lineage>
        <taxon>Bacteria</taxon>
        <taxon>Pseudomonadati</taxon>
        <taxon>Pseudomonadota</taxon>
        <taxon>Betaproteobacteria</taxon>
        <taxon>Burkholderiales</taxon>
        <taxon>Burkholderiaceae</taxon>
        <taxon>Pararobbsia</taxon>
    </lineage>
</organism>
<comment type="similarity">
    <text evidence="2">Belongs to the HAD-like hydrolase superfamily. CbbY/CbbZ/Gph/YieH family.</text>
</comment>
<dbReference type="GO" id="GO:0008967">
    <property type="term" value="F:phosphoglycolate phosphatase activity"/>
    <property type="evidence" value="ECO:0007669"/>
    <property type="project" value="UniProtKB-EC"/>
</dbReference>
<dbReference type="SUPFAM" id="SSF56784">
    <property type="entry name" value="HAD-like"/>
    <property type="match status" value="1"/>
</dbReference>
<dbReference type="Proteomes" id="UP000494115">
    <property type="component" value="Unassembled WGS sequence"/>
</dbReference>
<comment type="cofactor">
    <cofactor evidence="1">
        <name>Mg(2+)</name>
        <dbReference type="ChEBI" id="CHEBI:18420"/>
    </cofactor>
</comment>